<dbReference type="PANTHER" id="PTHR43811">
    <property type="entry name" value="FKBP-TYPE PEPTIDYL-PROLYL CIS-TRANS ISOMERASE FKPA"/>
    <property type="match status" value="1"/>
</dbReference>
<gene>
    <name evidence="9" type="ORF">IC235_16800</name>
</gene>
<dbReference type="FunFam" id="3.10.50.40:FF:000006">
    <property type="entry name" value="Peptidyl-prolyl cis-trans isomerase"/>
    <property type="match status" value="1"/>
</dbReference>
<reference evidence="9" key="1">
    <citation type="submission" date="2020-09" db="EMBL/GenBank/DDBJ databases">
        <authorList>
            <person name="Kim M.K."/>
        </authorList>
    </citation>
    <scope>NUCLEOTIDE SEQUENCE</scope>
    <source>
        <strain evidence="9">BT664</strain>
    </source>
</reference>
<keyword evidence="5 6" id="KW-0413">Isomerase</keyword>
<evidence type="ECO:0000256" key="1">
    <source>
        <dbReference type="ARBA" id="ARBA00000971"/>
    </source>
</evidence>
<evidence type="ECO:0000256" key="4">
    <source>
        <dbReference type="ARBA" id="ARBA00023110"/>
    </source>
</evidence>
<accession>A0A927BG43</accession>
<comment type="catalytic activity">
    <reaction evidence="1 6">
        <text>[protein]-peptidylproline (omega=180) = [protein]-peptidylproline (omega=0)</text>
        <dbReference type="Rhea" id="RHEA:16237"/>
        <dbReference type="Rhea" id="RHEA-COMP:10747"/>
        <dbReference type="Rhea" id="RHEA-COMP:10748"/>
        <dbReference type="ChEBI" id="CHEBI:83833"/>
        <dbReference type="ChEBI" id="CHEBI:83834"/>
        <dbReference type="EC" id="5.2.1.8"/>
    </reaction>
</comment>
<evidence type="ECO:0000256" key="3">
    <source>
        <dbReference type="ARBA" id="ARBA00013194"/>
    </source>
</evidence>
<evidence type="ECO:0000313" key="9">
    <source>
        <dbReference type="EMBL" id="MBD2769549.1"/>
    </source>
</evidence>
<feature type="signal peptide" evidence="7">
    <location>
        <begin position="1"/>
        <end position="25"/>
    </location>
</feature>
<evidence type="ECO:0000313" key="10">
    <source>
        <dbReference type="Proteomes" id="UP000612233"/>
    </source>
</evidence>
<dbReference type="PROSITE" id="PS51257">
    <property type="entry name" value="PROKAR_LIPOPROTEIN"/>
    <property type="match status" value="1"/>
</dbReference>
<dbReference type="InterPro" id="IPR001179">
    <property type="entry name" value="PPIase_FKBP_dom"/>
</dbReference>
<dbReference type="InterPro" id="IPR046357">
    <property type="entry name" value="PPIase_dom_sf"/>
</dbReference>
<evidence type="ECO:0000256" key="2">
    <source>
        <dbReference type="ARBA" id="ARBA00006577"/>
    </source>
</evidence>
<dbReference type="PANTHER" id="PTHR43811:SF19">
    <property type="entry name" value="39 KDA FK506-BINDING NUCLEAR PROTEIN"/>
    <property type="match status" value="1"/>
</dbReference>
<organism evidence="9 10">
    <name type="scientific">Hymenobacter montanus</name>
    <dbReference type="NCBI Taxonomy" id="2771359"/>
    <lineage>
        <taxon>Bacteria</taxon>
        <taxon>Pseudomonadati</taxon>
        <taxon>Bacteroidota</taxon>
        <taxon>Cytophagia</taxon>
        <taxon>Cytophagales</taxon>
        <taxon>Hymenobacteraceae</taxon>
        <taxon>Hymenobacter</taxon>
    </lineage>
</organism>
<protein>
    <recommendedName>
        <fullName evidence="3 6">peptidylprolyl isomerase</fullName>
        <ecNumber evidence="3 6">5.2.1.8</ecNumber>
    </recommendedName>
</protein>
<dbReference type="Pfam" id="PF00254">
    <property type="entry name" value="FKBP_C"/>
    <property type="match status" value="1"/>
</dbReference>
<sequence length="349" mass="37908">MRFSSRSARQLALAAGLLGFASLTACNKDTDGGAYAKTKSGIEYKIFKKVGDKYERRELAATGDPTYKDRVGKFLLGHMEYRTGKDSVLQNTRRDVGLPVPLPLQELKQKGMPDEALSLLQPGDSGVFRFQVDSLIKPKSGQPVPPFLKRGGNVVMMYVATTNKLITQAEAQAMQPELQKRAMAAQMKQRMASPEYAKQMQAQKAEQAKMLATPAVQAQLKKDDAILQEYAKKNNLTVQKTPSGIYYQVLKPGTGPTPKPGQTVSVNYIGTLLSGKLFDSSEKTGKPIEFPIGQGAVIPGWDEGISLLNKGSKAILLIPSSLAYGSRGAGTDIPADSPLRFEVELVNIQ</sequence>
<keyword evidence="4 6" id="KW-0697">Rotamase</keyword>
<dbReference type="Proteomes" id="UP000612233">
    <property type="component" value="Unassembled WGS sequence"/>
</dbReference>
<evidence type="ECO:0000259" key="8">
    <source>
        <dbReference type="PROSITE" id="PS50059"/>
    </source>
</evidence>
<evidence type="ECO:0000256" key="6">
    <source>
        <dbReference type="PROSITE-ProRule" id="PRU00277"/>
    </source>
</evidence>
<feature type="domain" description="PPIase FKBP-type" evidence="8">
    <location>
        <begin position="261"/>
        <end position="349"/>
    </location>
</feature>
<feature type="chain" id="PRO_5037680808" description="peptidylprolyl isomerase" evidence="7">
    <location>
        <begin position="26"/>
        <end position="349"/>
    </location>
</feature>
<evidence type="ECO:0000256" key="5">
    <source>
        <dbReference type="ARBA" id="ARBA00023235"/>
    </source>
</evidence>
<keyword evidence="7" id="KW-0732">Signal</keyword>
<proteinExistence type="inferred from homology"/>
<dbReference type="AlphaFoldDB" id="A0A927BG43"/>
<dbReference type="SUPFAM" id="SSF54534">
    <property type="entry name" value="FKBP-like"/>
    <property type="match status" value="1"/>
</dbReference>
<dbReference type="GO" id="GO:0003755">
    <property type="term" value="F:peptidyl-prolyl cis-trans isomerase activity"/>
    <property type="evidence" value="ECO:0007669"/>
    <property type="project" value="UniProtKB-KW"/>
</dbReference>
<comment type="similarity">
    <text evidence="2">Belongs to the FKBP-type PPIase family.</text>
</comment>
<dbReference type="EMBL" id="JACXAD010000021">
    <property type="protein sequence ID" value="MBD2769549.1"/>
    <property type="molecule type" value="Genomic_DNA"/>
</dbReference>
<evidence type="ECO:0000256" key="7">
    <source>
        <dbReference type="SAM" id="SignalP"/>
    </source>
</evidence>
<name>A0A927BG43_9BACT</name>
<dbReference type="RefSeq" id="WP_191006361.1">
    <property type="nucleotide sequence ID" value="NZ_JACXAD010000021.1"/>
</dbReference>
<dbReference type="EC" id="5.2.1.8" evidence="3 6"/>
<dbReference type="Gene3D" id="3.10.50.40">
    <property type="match status" value="1"/>
</dbReference>
<keyword evidence="10" id="KW-1185">Reference proteome</keyword>
<comment type="caution">
    <text evidence="9">The sequence shown here is derived from an EMBL/GenBank/DDBJ whole genome shotgun (WGS) entry which is preliminary data.</text>
</comment>
<dbReference type="PROSITE" id="PS50059">
    <property type="entry name" value="FKBP_PPIASE"/>
    <property type="match status" value="1"/>
</dbReference>